<feature type="transmembrane region" description="Helical" evidence="9">
    <location>
        <begin position="221"/>
        <end position="241"/>
    </location>
</feature>
<dbReference type="Proteomes" id="UP000198504">
    <property type="component" value="Unassembled WGS sequence"/>
</dbReference>
<proteinExistence type="inferred from homology"/>
<evidence type="ECO:0000256" key="6">
    <source>
        <dbReference type="ARBA" id="ARBA00022692"/>
    </source>
</evidence>
<comment type="similarity">
    <text evidence="2 9">Belongs to the ABC-2 integral membrane protein family.</text>
</comment>
<organism evidence="11 12">
    <name type="scientific">Microlunatus flavus</name>
    <dbReference type="NCBI Taxonomy" id="1036181"/>
    <lineage>
        <taxon>Bacteria</taxon>
        <taxon>Bacillati</taxon>
        <taxon>Actinomycetota</taxon>
        <taxon>Actinomycetes</taxon>
        <taxon>Propionibacteriales</taxon>
        <taxon>Propionibacteriaceae</taxon>
        <taxon>Microlunatus</taxon>
    </lineage>
</organism>
<keyword evidence="3 9" id="KW-0813">Transport</keyword>
<keyword evidence="7 9" id="KW-1133">Transmembrane helix</keyword>
<dbReference type="PANTHER" id="PTHR30413:SF8">
    <property type="entry name" value="TRANSPORT PERMEASE PROTEIN"/>
    <property type="match status" value="1"/>
</dbReference>
<keyword evidence="4 9" id="KW-1003">Cell membrane</keyword>
<dbReference type="AlphaFoldDB" id="A0A1H9CWQ7"/>
<comment type="subcellular location">
    <subcellularLocation>
        <location evidence="1">Cell inner membrane</location>
        <topology evidence="1">Multi-pass membrane protein</topology>
    </subcellularLocation>
    <subcellularLocation>
        <location evidence="9">Cell membrane</location>
        <topology evidence="9">Multi-pass membrane protein</topology>
    </subcellularLocation>
</comment>
<keyword evidence="5" id="KW-0997">Cell inner membrane</keyword>
<feature type="transmembrane region" description="Helical" evidence="9">
    <location>
        <begin position="50"/>
        <end position="73"/>
    </location>
</feature>
<protein>
    <recommendedName>
        <fullName evidence="9">Transport permease protein</fullName>
    </recommendedName>
</protein>
<evidence type="ECO:0000256" key="9">
    <source>
        <dbReference type="RuleBase" id="RU361157"/>
    </source>
</evidence>
<feature type="domain" description="ABC transmembrane type-2" evidence="10">
    <location>
        <begin position="52"/>
        <end position="271"/>
    </location>
</feature>
<evidence type="ECO:0000259" key="10">
    <source>
        <dbReference type="PROSITE" id="PS51012"/>
    </source>
</evidence>
<accession>A0A1H9CWQ7</accession>
<dbReference type="GO" id="GO:0140359">
    <property type="term" value="F:ABC-type transporter activity"/>
    <property type="evidence" value="ECO:0007669"/>
    <property type="project" value="InterPro"/>
</dbReference>
<keyword evidence="12" id="KW-1185">Reference proteome</keyword>
<dbReference type="GO" id="GO:0015920">
    <property type="term" value="P:lipopolysaccharide transport"/>
    <property type="evidence" value="ECO:0007669"/>
    <property type="project" value="TreeGrafter"/>
</dbReference>
<dbReference type="PROSITE" id="PS51012">
    <property type="entry name" value="ABC_TM2"/>
    <property type="match status" value="1"/>
</dbReference>
<feature type="transmembrane region" description="Helical" evidence="9">
    <location>
        <begin position="159"/>
        <end position="183"/>
    </location>
</feature>
<dbReference type="InterPro" id="IPR047817">
    <property type="entry name" value="ABC2_TM_bact-type"/>
</dbReference>
<dbReference type="InterPro" id="IPR013525">
    <property type="entry name" value="ABC2_TM"/>
</dbReference>
<evidence type="ECO:0000256" key="8">
    <source>
        <dbReference type="ARBA" id="ARBA00023136"/>
    </source>
</evidence>
<evidence type="ECO:0000256" key="2">
    <source>
        <dbReference type="ARBA" id="ARBA00007783"/>
    </source>
</evidence>
<evidence type="ECO:0000256" key="1">
    <source>
        <dbReference type="ARBA" id="ARBA00004429"/>
    </source>
</evidence>
<evidence type="ECO:0000256" key="3">
    <source>
        <dbReference type="ARBA" id="ARBA00022448"/>
    </source>
</evidence>
<sequence>MSGPAPAAPAWRENGGRDGLREPVLAALWRARDLVWFFVLRDLRVRYSQAVLGVVWVLLQPAATVVVFTFVFARLARVGSDGIPYPLFALAGMVVWTYFSGAVSRGSEALVGNPELVTKVSFPRVAAPAAAVLSPLVDLVVSLALLAVLLLVYRRSPGWAVLATPLWLVLVVLAALGTSLWLSALNVRFRDVKQALGPVLQVWLFASPVAYPSSALEGGTALLYALNPMVGVIGLARWSLLGGPWPGWPLAVSSGVVLAVLVSGAAYFRRAQREFADVI</sequence>
<dbReference type="Pfam" id="PF01061">
    <property type="entry name" value="ABC2_membrane"/>
    <property type="match status" value="1"/>
</dbReference>
<feature type="transmembrane region" description="Helical" evidence="9">
    <location>
        <begin position="247"/>
        <end position="268"/>
    </location>
</feature>
<name>A0A1H9CWQ7_9ACTN</name>
<dbReference type="STRING" id="1036181.SAMN05421756_102354"/>
<dbReference type="GO" id="GO:0005886">
    <property type="term" value="C:plasma membrane"/>
    <property type="evidence" value="ECO:0007669"/>
    <property type="project" value="UniProtKB-SubCell"/>
</dbReference>
<evidence type="ECO:0000256" key="4">
    <source>
        <dbReference type="ARBA" id="ARBA00022475"/>
    </source>
</evidence>
<feature type="transmembrane region" description="Helical" evidence="9">
    <location>
        <begin position="125"/>
        <end position="152"/>
    </location>
</feature>
<gene>
    <name evidence="11" type="ORF">SAMN05421756_102354</name>
</gene>
<evidence type="ECO:0000313" key="12">
    <source>
        <dbReference type="Proteomes" id="UP000198504"/>
    </source>
</evidence>
<evidence type="ECO:0000256" key="5">
    <source>
        <dbReference type="ARBA" id="ARBA00022519"/>
    </source>
</evidence>
<feature type="transmembrane region" description="Helical" evidence="9">
    <location>
        <begin position="85"/>
        <end position="105"/>
    </location>
</feature>
<keyword evidence="6 9" id="KW-0812">Transmembrane</keyword>
<reference evidence="12" key="1">
    <citation type="submission" date="2016-10" db="EMBL/GenBank/DDBJ databases">
        <authorList>
            <person name="Varghese N."/>
            <person name="Submissions S."/>
        </authorList>
    </citation>
    <scope>NUCLEOTIDE SEQUENCE [LARGE SCALE GENOMIC DNA]</scope>
    <source>
        <strain evidence="12">CGMCC 4.6856</strain>
    </source>
</reference>
<keyword evidence="8 9" id="KW-0472">Membrane</keyword>
<dbReference type="PANTHER" id="PTHR30413">
    <property type="entry name" value="INNER MEMBRANE TRANSPORT PERMEASE"/>
    <property type="match status" value="1"/>
</dbReference>
<evidence type="ECO:0000313" key="11">
    <source>
        <dbReference type="EMBL" id="SEQ05650.1"/>
    </source>
</evidence>
<evidence type="ECO:0000256" key="7">
    <source>
        <dbReference type="ARBA" id="ARBA00022989"/>
    </source>
</evidence>
<dbReference type="RefSeq" id="WP_170854019.1">
    <property type="nucleotide sequence ID" value="NZ_FOFA01000002.1"/>
</dbReference>
<dbReference type="EMBL" id="FOFA01000002">
    <property type="protein sequence ID" value="SEQ05650.1"/>
    <property type="molecule type" value="Genomic_DNA"/>
</dbReference>